<evidence type="ECO:0000313" key="1">
    <source>
        <dbReference type="EMBL" id="KAJ6239605.1"/>
    </source>
</evidence>
<organism evidence="1 2">
    <name type="scientific">Anaeramoeba flamelloides</name>
    <dbReference type="NCBI Taxonomy" id="1746091"/>
    <lineage>
        <taxon>Eukaryota</taxon>
        <taxon>Metamonada</taxon>
        <taxon>Anaeramoebidae</taxon>
        <taxon>Anaeramoeba</taxon>
    </lineage>
</organism>
<evidence type="ECO:0008006" key="3">
    <source>
        <dbReference type="Google" id="ProtNLM"/>
    </source>
</evidence>
<evidence type="ECO:0000313" key="2">
    <source>
        <dbReference type="Proteomes" id="UP001150062"/>
    </source>
</evidence>
<dbReference type="Proteomes" id="UP001150062">
    <property type="component" value="Unassembled WGS sequence"/>
</dbReference>
<name>A0ABQ8Y450_9EUKA</name>
<proteinExistence type="predicted"/>
<keyword evidence="2" id="KW-1185">Reference proteome</keyword>
<gene>
    <name evidence="1" type="ORF">M0813_25067</name>
</gene>
<protein>
    <recommendedName>
        <fullName evidence="3">MAM domain-containing protein</fullName>
    </recommendedName>
</protein>
<accession>A0ABQ8Y450</accession>
<reference evidence="1" key="1">
    <citation type="submission" date="2022-08" db="EMBL/GenBank/DDBJ databases">
        <title>Novel sulfate-reducing endosymbionts in the free-living metamonad Anaeramoeba.</title>
        <authorList>
            <person name="Jerlstrom-Hultqvist J."/>
            <person name="Cepicka I."/>
            <person name="Gallot-Lavallee L."/>
            <person name="Salas-Leiva D."/>
            <person name="Curtis B.A."/>
            <person name="Zahonova K."/>
            <person name="Pipaliya S."/>
            <person name="Dacks J."/>
            <person name="Roger A.J."/>
        </authorList>
    </citation>
    <scope>NUCLEOTIDE SEQUENCE</scope>
    <source>
        <strain evidence="1">Schooner1</strain>
    </source>
</reference>
<dbReference type="EMBL" id="JAOAOG010000221">
    <property type="protein sequence ID" value="KAJ6239605.1"/>
    <property type="molecule type" value="Genomic_DNA"/>
</dbReference>
<sequence length="743" mass="85059">MHYFKKFIPKYYLFVLLPLFFLCIRAVPLEEALGYSLYPITTGGNASWFGQEENYYFGSSSAQSGDIDHNGESWMQTTVKGIGTVSFYWEISSENDYDFLTLYVDDQAIDEISGYQAYEQFSHNFFEDEERTLKWVYTKDKSVSYGEDCGWVDQLEFEEKVFDLDVPLGEAVDNSDLTFTTGGDAGWFGQDADYYVGSSSARSGSIDHNGESWMQTTVTGKGTVSFYWKLSSEREKDNLQFYIDSKLKENYDSETSSDWVQVSYDILLGGEHTLKWKYTKDAEGSYGYDCGWVDQLEFEEKVYDLDVPLEEAVDNSDLTFTTGGDAGWFGQTLDSYSGSSSARSGSLDDNEESWMQTTVTGKGTVNFYWKLSSEREKDNLQFYIDSELKENYDSEIESDWVQVRYHIYEDGEHTLKWKYIKDAEGSYGEDCGWVDQILFDADIPLEEALDNSDLTFTTVGNAGWFGQNHISHFGSSAARSGFIDQNEESGIQTTVNGQGTVTFSWKISSSYGDPLIFYIDGEEAYEIAGRIDWREQSYHITTEGEHTLEWVYTKNYDMSYGEDCGWVDQIFFDPDVPLEEALDNPDLTFTTGGNAIWFGQKNISHFGSSVARSGPCCSEKHESWMQTTVTGNGIFSFYWRSQSSNSVHLKFYIDEEIKFNIISSYDQQNEWEQLSFDIKEDYDTHTLKWVYLGISTPSWETDCVLIDKVEFGVESEDNYNTSLANNISPITLTFLFFLFVFLL</sequence>
<comment type="caution">
    <text evidence="1">The sequence shown here is derived from an EMBL/GenBank/DDBJ whole genome shotgun (WGS) entry which is preliminary data.</text>
</comment>